<accession>A0A810KXN6</accession>
<proteinExistence type="predicted"/>
<reference evidence="3" key="1">
    <citation type="submission" date="2020-08" db="EMBL/GenBank/DDBJ databases">
        <title>Whole genome shotgun sequence of Actinocatenispora sera NBRC 101916.</title>
        <authorList>
            <person name="Komaki H."/>
            <person name="Tamura T."/>
        </authorList>
    </citation>
    <scope>NUCLEOTIDE SEQUENCE</scope>
    <source>
        <strain evidence="3">NBRC 101916</strain>
    </source>
</reference>
<evidence type="ECO:0000256" key="1">
    <source>
        <dbReference type="SAM" id="MobiDB-lite"/>
    </source>
</evidence>
<dbReference type="Proteomes" id="UP000680750">
    <property type="component" value="Chromosome"/>
</dbReference>
<gene>
    <name evidence="3" type="ORF">Asera_09260</name>
</gene>
<name>A0A810KXN6_9ACTN</name>
<evidence type="ECO:0000313" key="3">
    <source>
        <dbReference type="EMBL" id="BCJ26818.1"/>
    </source>
</evidence>
<keyword evidence="2" id="KW-0812">Transmembrane</keyword>
<feature type="transmembrane region" description="Helical" evidence="2">
    <location>
        <begin position="75"/>
        <end position="95"/>
    </location>
</feature>
<dbReference type="RefSeq" id="WP_030449185.1">
    <property type="nucleotide sequence ID" value="NZ_AP023354.1"/>
</dbReference>
<protein>
    <submittedName>
        <fullName evidence="3">Uncharacterized protein</fullName>
    </submittedName>
</protein>
<organism evidence="3 4">
    <name type="scientific">Actinocatenispora sera</name>
    <dbReference type="NCBI Taxonomy" id="390989"/>
    <lineage>
        <taxon>Bacteria</taxon>
        <taxon>Bacillati</taxon>
        <taxon>Actinomycetota</taxon>
        <taxon>Actinomycetes</taxon>
        <taxon>Micromonosporales</taxon>
        <taxon>Micromonosporaceae</taxon>
        <taxon>Actinocatenispora</taxon>
    </lineage>
</organism>
<keyword evidence="2" id="KW-1133">Transmembrane helix</keyword>
<dbReference type="EMBL" id="AP023354">
    <property type="protein sequence ID" value="BCJ26818.1"/>
    <property type="molecule type" value="Genomic_DNA"/>
</dbReference>
<sequence>MRDELPPGPSGDPLPNRWAASNRWQPPDDTAGQTPGDEPLREALRDYVSSDEPPMRVTSDGLLVAARQDRRRRHLGALVGTAALVVLVLAGAMLGTGQRTGPPPSPAERGGSTADRLDAALRAALPHRSRLTLRSLYPADGGTALPASAAASANAWYGTWESTVDGRTEEVRLALTYSTGTLPACPAGQRCRLAPGPYGTRVATYTADDTRWAVHLRGPHLAVRVGDRSRTGRYGYDRAALTRAATSAALAAPVPVTLRSAAPARRGGTAKAERAALDTAVRADLPGGAALRAYRDPVPLAVSAAGPSRLPDSRARAADAWYADWTVPGQPGAPRLALLATSPGGDRLEPRQVCAAAGTTSYCHDRKADGGRLVTYEVSIGDAVERGAVLLRPDGSRVLLTESVLASVDFPFAAADLAGVVTDPALRP</sequence>
<evidence type="ECO:0000256" key="2">
    <source>
        <dbReference type="SAM" id="Phobius"/>
    </source>
</evidence>
<dbReference type="KEGG" id="aser:Asera_09260"/>
<feature type="compositionally biased region" description="Pro residues" evidence="1">
    <location>
        <begin position="1"/>
        <end position="12"/>
    </location>
</feature>
<feature type="region of interest" description="Disordered" evidence="1">
    <location>
        <begin position="1"/>
        <end position="42"/>
    </location>
</feature>
<keyword evidence="4" id="KW-1185">Reference proteome</keyword>
<keyword evidence="2" id="KW-0472">Membrane</keyword>
<evidence type="ECO:0000313" key="4">
    <source>
        <dbReference type="Proteomes" id="UP000680750"/>
    </source>
</evidence>
<dbReference type="AlphaFoldDB" id="A0A810KXN6"/>